<dbReference type="OrthoDB" id="140595at2"/>
<comment type="caution">
    <text evidence="5">The sequence shown here is derived from an EMBL/GenBank/DDBJ whole genome shotgun (WGS) entry which is preliminary data.</text>
</comment>
<dbReference type="RefSeq" id="WP_109093781.1">
    <property type="nucleotide sequence ID" value="NZ_CAMELQ010000053.1"/>
</dbReference>
<keyword evidence="1" id="KW-0285">Flavoprotein</keyword>
<dbReference type="PANTHER" id="PTHR43400">
    <property type="entry name" value="FUMARATE REDUCTASE"/>
    <property type="match status" value="1"/>
</dbReference>
<accession>A0A2V1K942</accession>
<dbReference type="Proteomes" id="UP000245283">
    <property type="component" value="Unassembled WGS sequence"/>
</dbReference>
<evidence type="ECO:0000256" key="2">
    <source>
        <dbReference type="ARBA" id="ARBA00022643"/>
    </source>
</evidence>
<dbReference type="PIRSF" id="PIRSF000141">
    <property type="entry name" value="Anaerobic_G3P_dh"/>
    <property type="match status" value="1"/>
</dbReference>
<keyword evidence="3" id="KW-0560">Oxidoreductase</keyword>
<keyword evidence="2" id="KW-0288">FMN</keyword>
<protein>
    <submittedName>
        <fullName evidence="5">Glycerol-3-phosphate dehydrogenase subunit GlpB</fullName>
    </submittedName>
</protein>
<evidence type="ECO:0000313" key="5">
    <source>
        <dbReference type="EMBL" id="PWF25954.1"/>
    </source>
</evidence>
<name>A0A2V1K942_9ACTO</name>
<dbReference type="NCBIfam" id="NF003724">
    <property type="entry name" value="PRK05329.2-3"/>
    <property type="match status" value="1"/>
</dbReference>
<feature type="domain" description="FAD-dependent oxidoreductase 2 FAD-binding" evidence="4">
    <location>
        <begin position="4"/>
        <end position="376"/>
    </location>
</feature>
<proteinExistence type="predicted"/>
<keyword evidence="6" id="KW-1185">Reference proteome</keyword>
<gene>
    <name evidence="5" type="ORF">DD236_07555</name>
</gene>
<dbReference type="GO" id="GO:0004368">
    <property type="term" value="F:glycerol-3-phosphate dehydrogenase (quinone) activity"/>
    <property type="evidence" value="ECO:0007669"/>
    <property type="project" value="InterPro"/>
</dbReference>
<sequence>MRTVVIGSGIAGLTAAIMLKEAGQDVTIITKGFGGLQLGQGTIDIFDAPMPLKAFDALPAEHPYHKISADSLREGLAAFNKVVPLEGNLEESTMITTALGALRRTGLYPPSFAAGAMDKSAKYLLVGFSGLKDFYPKLAAENLTDQGYEARAEVLNLSAAGDTALAYSRSLAEPGAAEELGARLGKLAREGERVGIPAVVREDVWARIQGACSAPVFQIPLPPPSIPGLEMNERLRQDTEDRRIRLWLNAEALGVDAADGVVTGIQVKVAGAVKHVKADAVVYAAGGLDSGAFVLDSYGTLSDTVFDLPIFPSTKYEDLVTGDYWGAPQPLFAAGLKVDSDMRPVGQDDRPVYSNLYAAGGVIGGAHRHEEKSGEGIALGSAAQAVAAILRRKA</sequence>
<dbReference type="EMBL" id="QETB01000004">
    <property type="protein sequence ID" value="PWF25954.1"/>
    <property type="molecule type" value="Genomic_DNA"/>
</dbReference>
<reference evidence="6" key="1">
    <citation type="submission" date="2018-05" db="EMBL/GenBank/DDBJ databases">
        <authorList>
            <person name="Li Y."/>
        </authorList>
    </citation>
    <scope>NUCLEOTIDE SEQUENCE [LARGE SCALE GENOMIC DNA]</scope>
    <source>
        <strain evidence="6">sk1b4</strain>
    </source>
</reference>
<organism evidence="5 6">
    <name type="scientific">Ancrocorticia populi</name>
    <dbReference type="NCBI Taxonomy" id="2175228"/>
    <lineage>
        <taxon>Bacteria</taxon>
        <taxon>Bacillati</taxon>
        <taxon>Actinomycetota</taxon>
        <taxon>Actinomycetes</taxon>
        <taxon>Actinomycetales</taxon>
        <taxon>Actinomycetaceae</taxon>
        <taxon>Ancrocorticia</taxon>
    </lineage>
</organism>
<dbReference type="Pfam" id="PF00890">
    <property type="entry name" value="FAD_binding_2"/>
    <property type="match status" value="1"/>
</dbReference>
<dbReference type="GO" id="GO:0009331">
    <property type="term" value="C:glycerol-3-phosphate dehydrogenase (FAD) complex"/>
    <property type="evidence" value="ECO:0007669"/>
    <property type="project" value="InterPro"/>
</dbReference>
<evidence type="ECO:0000313" key="6">
    <source>
        <dbReference type="Proteomes" id="UP000245283"/>
    </source>
</evidence>
<evidence type="ECO:0000256" key="3">
    <source>
        <dbReference type="ARBA" id="ARBA00023002"/>
    </source>
</evidence>
<dbReference type="AlphaFoldDB" id="A0A2V1K942"/>
<dbReference type="InterPro" id="IPR050315">
    <property type="entry name" value="FAD-oxidoreductase_2"/>
</dbReference>
<dbReference type="SUPFAM" id="SSF51905">
    <property type="entry name" value="FAD/NAD(P)-binding domain"/>
    <property type="match status" value="1"/>
</dbReference>
<dbReference type="Gene3D" id="3.50.50.60">
    <property type="entry name" value="FAD/NAD(P)-binding domain"/>
    <property type="match status" value="2"/>
</dbReference>
<dbReference type="InterPro" id="IPR003953">
    <property type="entry name" value="FAD-dep_OxRdtase_2_FAD-bd"/>
</dbReference>
<dbReference type="InterPro" id="IPR036188">
    <property type="entry name" value="FAD/NAD-bd_sf"/>
</dbReference>
<evidence type="ECO:0000259" key="4">
    <source>
        <dbReference type="Pfam" id="PF00890"/>
    </source>
</evidence>
<dbReference type="InterPro" id="IPR009158">
    <property type="entry name" value="G3P_DH_GlpB_su"/>
</dbReference>
<evidence type="ECO:0000256" key="1">
    <source>
        <dbReference type="ARBA" id="ARBA00022630"/>
    </source>
</evidence>